<evidence type="ECO:0000313" key="4">
    <source>
        <dbReference type="Proteomes" id="UP001595898"/>
    </source>
</evidence>
<feature type="region of interest" description="Disordered" evidence="1">
    <location>
        <begin position="1"/>
        <end position="21"/>
    </location>
</feature>
<protein>
    <submittedName>
        <fullName evidence="3">Class I SAM-dependent methyltransferase</fullName>
        <ecNumber evidence="3">2.1.1.222</ecNumber>
        <ecNumber evidence="3">2.1.1.64</ecNumber>
    </submittedName>
</protein>
<comment type="caution">
    <text evidence="3">The sequence shown here is derived from an EMBL/GenBank/DDBJ whole genome shotgun (WGS) entry which is preliminary data.</text>
</comment>
<dbReference type="RefSeq" id="WP_250140213.1">
    <property type="nucleotide sequence ID" value="NZ_JALIQP010000002.1"/>
</dbReference>
<keyword evidence="4" id="KW-1185">Reference proteome</keyword>
<dbReference type="CDD" id="cd02440">
    <property type="entry name" value="AdoMet_MTases"/>
    <property type="match status" value="1"/>
</dbReference>
<dbReference type="SUPFAM" id="SSF53335">
    <property type="entry name" value="S-adenosyl-L-methionine-dependent methyltransferases"/>
    <property type="match status" value="1"/>
</dbReference>
<accession>A0ABD5PRC6</accession>
<organism evidence="3 4">
    <name type="scientific">Halosolutus amylolyticus</name>
    <dbReference type="NCBI Taxonomy" id="2932267"/>
    <lineage>
        <taxon>Archaea</taxon>
        <taxon>Methanobacteriati</taxon>
        <taxon>Methanobacteriota</taxon>
        <taxon>Stenosarchaea group</taxon>
        <taxon>Halobacteria</taxon>
        <taxon>Halobacteriales</taxon>
        <taxon>Natrialbaceae</taxon>
        <taxon>Halosolutus</taxon>
    </lineage>
</organism>
<dbReference type="Pfam" id="PF13649">
    <property type="entry name" value="Methyltransf_25"/>
    <property type="match status" value="1"/>
</dbReference>
<feature type="domain" description="Methyltransferase" evidence="2">
    <location>
        <begin position="39"/>
        <end position="131"/>
    </location>
</feature>
<evidence type="ECO:0000313" key="3">
    <source>
        <dbReference type="EMBL" id="MFC4543100.1"/>
    </source>
</evidence>
<dbReference type="EC" id="2.1.1.222" evidence="3"/>
<dbReference type="InterPro" id="IPR041698">
    <property type="entry name" value="Methyltransf_25"/>
</dbReference>
<gene>
    <name evidence="3" type="ORF">ACFO5R_14315</name>
</gene>
<reference evidence="3 4" key="1">
    <citation type="journal article" date="2019" name="Int. J. Syst. Evol. Microbiol.">
        <title>The Global Catalogue of Microorganisms (GCM) 10K type strain sequencing project: providing services to taxonomists for standard genome sequencing and annotation.</title>
        <authorList>
            <consortium name="The Broad Institute Genomics Platform"/>
            <consortium name="The Broad Institute Genome Sequencing Center for Infectious Disease"/>
            <person name="Wu L."/>
            <person name="Ma J."/>
        </authorList>
    </citation>
    <scope>NUCLEOTIDE SEQUENCE [LARGE SCALE GENOMIC DNA]</scope>
    <source>
        <strain evidence="3 4">WLHS5</strain>
    </source>
</reference>
<dbReference type="GO" id="GO:0061542">
    <property type="term" value="F:3-demethylubiquinol 3-O-methyltransferase activity"/>
    <property type="evidence" value="ECO:0007669"/>
    <property type="project" value="UniProtKB-EC"/>
</dbReference>
<sequence>MPGENGAWTDDGRRPALGPEVGTPLAEAIVDDLPEGRALDLATGEGHVASLLADRGWDVHAVDVSRAMLDRARERRADRSESDGRPGSIDWILADVDSYCFPESVYDVVTIRFFDARDRLGAVKTALAPGGALVYEHHLQSNAAGRSGNQYRFEPNELLDACADLSVRYYAEDPDRSLVRLVAYADRES</sequence>
<dbReference type="PANTHER" id="PTHR43591">
    <property type="entry name" value="METHYLTRANSFERASE"/>
    <property type="match status" value="1"/>
</dbReference>
<dbReference type="Gene3D" id="3.40.50.150">
    <property type="entry name" value="Vaccinia Virus protein VP39"/>
    <property type="match status" value="1"/>
</dbReference>
<dbReference type="EMBL" id="JBHSFA010000007">
    <property type="protein sequence ID" value="MFC4543100.1"/>
    <property type="molecule type" value="Genomic_DNA"/>
</dbReference>
<evidence type="ECO:0000259" key="2">
    <source>
        <dbReference type="Pfam" id="PF13649"/>
    </source>
</evidence>
<keyword evidence="3" id="KW-0808">Transferase</keyword>
<dbReference type="GO" id="GO:0102208">
    <property type="term" value="F:2-polyprenyl-6-hydroxyphenol methylase activity"/>
    <property type="evidence" value="ECO:0007669"/>
    <property type="project" value="UniProtKB-EC"/>
</dbReference>
<dbReference type="EC" id="2.1.1.64" evidence="3"/>
<dbReference type="GO" id="GO:0032259">
    <property type="term" value="P:methylation"/>
    <property type="evidence" value="ECO:0007669"/>
    <property type="project" value="UniProtKB-KW"/>
</dbReference>
<name>A0ABD5PRC6_9EURY</name>
<proteinExistence type="predicted"/>
<evidence type="ECO:0000256" key="1">
    <source>
        <dbReference type="SAM" id="MobiDB-lite"/>
    </source>
</evidence>
<dbReference type="Proteomes" id="UP001595898">
    <property type="component" value="Unassembled WGS sequence"/>
</dbReference>
<dbReference type="AlphaFoldDB" id="A0ABD5PRC6"/>
<dbReference type="InterPro" id="IPR029063">
    <property type="entry name" value="SAM-dependent_MTases_sf"/>
</dbReference>
<keyword evidence="3" id="KW-0489">Methyltransferase</keyword>